<dbReference type="GO" id="GO:0080008">
    <property type="term" value="C:Cul4-RING E3 ubiquitin ligase complex"/>
    <property type="evidence" value="ECO:0007669"/>
    <property type="project" value="TreeGrafter"/>
</dbReference>
<keyword evidence="2" id="KW-0677">Repeat</keyword>
<organism evidence="4 5">
    <name type="scientific">Paralvinella palmiformis</name>
    <dbReference type="NCBI Taxonomy" id="53620"/>
    <lineage>
        <taxon>Eukaryota</taxon>
        <taxon>Metazoa</taxon>
        <taxon>Spiralia</taxon>
        <taxon>Lophotrochozoa</taxon>
        <taxon>Annelida</taxon>
        <taxon>Polychaeta</taxon>
        <taxon>Sedentaria</taxon>
        <taxon>Canalipalpata</taxon>
        <taxon>Terebellida</taxon>
        <taxon>Terebelliformia</taxon>
        <taxon>Alvinellidae</taxon>
        <taxon>Paralvinella</taxon>
    </lineage>
</organism>
<accession>A0AAD9KG86</accession>
<feature type="region of interest" description="Disordered" evidence="3">
    <location>
        <begin position="1"/>
        <end position="20"/>
    </location>
</feature>
<dbReference type="InterPro" id="IPR001680">
    <property type="entry name" value="WD40_rpt"/>
</dbReference>
<dbReference type="Gene3D" id="2.130.10.10">
    <property type="entry name" value="YVTN repeat-like/Quinoprotein amine dehydrogenase"/>
    <property type="match status" value="1"/>
</dbReference>
<dbReference type="InterPro" id="IPR052254">
    <property type="entry name" value="CUL4-DDB1_E3_ligase_receptor"/>
</dbReference>
<evidence type="ECO:0000313" key="4">
    <source>
        <dbReference type="EMBL" id="KAK2170639.1"/>
    </source>
</evidence>
<dbReference type="AlphaFoldDB" id="A0AAD9KG86"/>
<dbReference type="PANTHER" id="PTHR44472:SF1">
    <property type="entry name" value="DDB1 AND CUL4 ASSOCIATED FACTOR 4"/>
    <property type="match status" value="1"/>
</dbReference>
<protein>
    <submittedName>
        <fullName evidence="4">Uncharacterized protein</fullName>
    </submittedName>
</protein>
<proteinExistence type="predicted"/>
<feature type="region of interest" description="Disordered" evidence="3">
    <location>
        <begin position="25"/>
        <end position="68"/>
    </location>
</feature>
<sequence>MSNSCEGNKQHRKGNCGDASNVDFKMKRKWHVHRRNVEHKAKKKNSSYSEDKYSTSSGSKSSEDQRTEEELEIPGFYYDKEKKKYFKILPDQSSIVSGIITQEVLRERRVEERRQKDLCHFSKPQNIISRQTWKKPICLCSNNLYHLNTARYVGLRSALLSKSVLNECYIKKLLLRSKIPVSNQYGEYSVCGDVEDVKKMIISPDATTLVCLWSVKELMSQQLRRIHIEPTRRRDAKGNIALTTRIGHHSHELGIMKIMSLCWAPNPCEIGRTSRILFTCTSLLENANNVACLSNLDSPEDDNNSYFNLNQTSWSCAWSSRGGQFAVGLETHCVLVDVETKKKSKLYCDSSAVYTIAMSQQSCRTMYTGTKKGTIFMHDLRGHFAHSQSDMTHKFGIAHIYLASDELSLTASDTSGKIKTWDLRQRKVIREFTGHVNQYVRQPFFVDAAENFLFAAGQDCYTRIWNYQSGSLLHTIPAPHPVSVQSIPQVVYSSHMGGPPGLPGLLLTSKGYFHLYAF</sequence>
<keyword evidence="5" id="KW-1185">Reference proteome</keyword>
<dbReference type="SMART" id="SM00320">
    <property type="entry name" value="WD40"/>
    <property type="match status" value="2"/>
</dbReference>
<comment type="caution">
    <text evidence="4">The sequence shown here is derived from an EMBL/GenBank/DDBJ whole genome shotgun (WGS) entry which is preliminary data.</text>
</comment>
<keyword evidence="1" id="KW-0853">WD repeat</keyword>
<feature type="compositionally biased region" description="Basic residues" evidence="3">
    <location>
        <begin position="26"/>
        <end position="45"/>
    </location>
</feature>
<name>A0AAD9KG86_9ANNE</name>
<evidence type="ECO:0000256" key="1">
    <source>
        <dbReference type="ARBA" id="ARBA00022574"/>
    </source>
</evidence>
<evidence type="ECO:0000256" key="2">
    <source>
        <dbReference type="ARBA" id="ARBA00022737"/>
    </source>
</evidence>
<dbReference type="EMBL" id="JAODUP010000001">
    <property type="protein sequence ID" value="KAK2170639.1"/>
    <property type="molecule type" value="Genomic_DNA"/>
</dbReference>
<dbReference type="Proteomes" id="UP001208570">
    <property type="component" value="Unassembled WGS sequence"/>
</dbReference>
<reference evidence="4" key="1">
    <citation type="journal article" date="2023" name="Mol. Biol. Evol.">
        <title>Third-Generation Sequencing Reveals the Adaptive Role of the Epigenome in Three Deep-Sea Polychaetes.</title>
        <authorList>
            <person name="Perez M."/>
            <person name="Aroh O."/>
            <person name="Sun Y."/>
            <person name="Lan Y."/>
            <person name="Juniper S.K."/>
            <person name="Young C.R."/>
            <person name="Angers B."/>
            <person name="Qian P.Y."/>
        </authorList>
    </citation>
    <scope>NUCLEOTIDE SEQUENCE</scope>
    <source>
        <strain evidence="4">P08H-3</strain>
    </source>
</reference>
<evidence type="ECO:0000256" key="3">
    <source>
        <dbReference type="SAM" id="MobiDB-lite"/>
    </source>
</evidence>
<gene>
    <name evidence="4" type="ORF">LSH36_1g01010</name>
</gene>
<dbReference type="Pfam" id="PF23761">
    <property type="entry name" value="Beta-prop_DCAF4"/>
    <property type="match status" value="1"/>
</dbReference>
<dbReference type="PANTHER" id="PTHR44472">
    <property type="entry name" value="DDB1- AND CUL4-ASSOCIATED FACTOR 4-RELATED"/>
    <property type="match status" value="1"/>
</dbReference>
<dbReference type="SUPFAM" id="SSF50978">
    <property type="entry name" value="WD40 repeat-like"/>
    <property type="match status" value="1"/>
</dbReference>
<dbReference type="InterPro" id="IPR036322">
    <property type="entry name" value="WD40_repeat_dom_sf"/>
</dbReference>
<dbReference type="InterPro" id="IPR015943">
    <property type="entry name" value="WD40/YVTN_repeat-like_dom_sf"/>
</dbReference>
<evidence type="ECO:0000313" key="5">
    <source>
        <dbReference type="Proteomes" id="UP001208570"/>
    </source>
</evidence>